<feature type="domain" description="DUF6351" evidence="2">
    <location>
        <begin position="57"/>
        <end position="770"/>
    </location>
</feature>
<accession>A0A095VV15</accession>
<gene>
    <name evidence="3" type="ORF">HRUBRA_00224</name>
</gene>
<dbReference type="HOGENOM" id="CLU_014414_0_0_6"/>
<dbReference type="STRING" id="1265313.HRUBRA_00224"/>
<dbReference type="RefSeq" id="WP_201771527.1">
    <property type="nucleotide sequence ID" value="NZ_KN234750.1"/>
</dbReference>
<dbReference type="EMBL" id="AUVB01000010">
    <property type="protein sequence ID" value="KGE05180.1"/>
    <property type="molecule type" value="Genomic_DNA"/>
</dbReference>
<protein>
    <recommendedName>
        <fullName evidence="2">DUF6351 domain-containing protein</fullName>
    </recommendedName>
</protein>
<name>A0A095VV15_9GAMM</name>
<evidence type="ECO:0000259" key="2">
    <source>
        <dbReference type="Pfam" id="PF19878"/>
    </source>
</evidence>
<comment type="caution">
    <text evidence="3">The sequence shown here is derived from an EMBL/GenBank/DDBJ whole genome shotgun (WGS) entry which is preliminary data.</text>
</comment>
<keyword evidence="4" id="KW-1185">Reference proteome</keyword>
<dbReference type="eggNOG" id="ENOG502Z8TE">
    <property type="taxonomic scope" value="Bacteria"/>
</dbReference>
<reference evidence="3 4" key="1">
    <citation type="journal article" date="2014" name="Genome Announc.">
        <title>Genome Sequence of Gammaproteobacterial Pseudohaliea rubra Type Strain DSM 19751, Isolated from Coastal Seawater of the Mediterranean Sea.</title>
        <authorList>
            <person name="Spring S."/>
            <person name="Fiebig A."/>
            <person name="Riedel T."/>
            <person name="Goker M."/>
            <person name="Klenk H.P."/>
        </authorList>
    </citation>
    <scope>NUCLEOTIDE SEQUENCE [LARGE SCALE GENOMIC DNA]</scope>
    <source>
        <strain evidence="3 4">DSM 19751</strain>
    </source>
</reference>
<evidence type="ECO:0000313" key="4">
    <source>
        <dbReference type="Proteomes" id="UP000029640"/>
    </source>
</evidence>
<dbReference type="InterPro" id="IPR045556">
    <property type="entry name" value="DUF6351"/>
</dbReference>
<dbReference type="Pfam" id="PF19878">
    <property type="entry name" value="DUF6351"/>
    <property type="match status" value="1"/>
</dbReference>
<evidence type="ECO:0000256" key="1">
    <source>
        <dbReference type="SAM" id="SignalP"/>
    </source>
</evidence>
<feature type="chain" id="PRO_5001919713" description="DUF6351 domain-containing protein" evidence="1">
    <location>
        <begin position="28"/>
        <end position="771"/>
    </location>
</feature>
<keyword evidence="1" id="KW-0732">Signal</keyword>
<organism evidence="3 4">
    <name type="scientific">Pseudohaliea rubra DSM 19751</name>
    <dbReference type="NCBI Taxonomy" id="1265313"/>
    <lineage>
        <taxon>Bacteria</taxon>
        <taxon>Pseudomonadati</taxon>
        <taxon>Pseudomonadota</taxon>
        <taxon>Gammaproteobacteria</taxon>
        <taxon>Cellvibrionales</taxon>
        <taxon>Halieaceae</taxon>
        <taxon>Pseudohaliea</taxon>
    </lineage>
</organism>
<evidence type="ECO:0000313" key="3">
    <source>
        <dbReference type="EMBL" id="KGE05180.1"/>
    </source>
</evidence>
<dbReference type="PATRIC" id="fig|1265313.6.peg.224"/>
<dbReference type="SUPFAM" id="SSF53474">
    <property type="entry name" value="alpha/beta-Hydrolases"/>
    <property type="match status" value="1"/>
</dbReference>
<proteinExistence type="predicted"/>
<sequence>MPASPAGAVSRRILSFLVPIACALALAACDNGSNTIAIEPPAPPPEPEPLGAFSAAVVSSPPDAVSGGTARVGIGAPAELPDEDIVVELDGEDITDRFRATGGKFRLLGRVEGLAEGENRLRVTSAGEPVTPAELTLVNHPETGPIFSGPQQDPFLCATDNHRANLELGPILDEQCSVERVVSFKYRTTAGAWADWEPGQARPEDMATTTTNDGETVDFIVRWERGTLNRFLYSLAVLVPGGDVDGEPDLAAWNRRLIYYFQGGVAIGRYQGDPSQRRALYVDGLGAGYAIAYSTGTKTGTHYNLEVGGETAIMVKDRFVSAYGMPDYTVGVGGSGGGIQQYVYGQNHPGLIDAGVPQYSYPDMITQTIHIGDCELLERWIDFQLQADPNSKWADWNNRSWLIGLNANNEVPNDVIDFGLTPWVPPGSSECTASWRGLSPLALNPNFGTAPGISDAQQAEVEWTHFADLINIYGRAEDGFARSTWDNVGVQYGLQALRDGNITPAEFLDLNASIGSWKPEAEMVQEGCPFFIDLCFALDFEQPLYPDQIDPWSWRNANVGSLENPAPRRAADPGAIERAFDSGMVNRGEIEIPLIDVRPYLEEELDMHNTHQSFAARQRLLNHDGDASNQVIWFQEPSEADIAALTMEAFAVIDEWMANIAANPERSVGENRPDAAVDACFDAGGGVIAAGDDVWNGILDDGEPGACTAQFPVYSTSRIVAGAPITGDVFKCELQPLAEAIDGGVYGDWMPGAQEQAALEAIFPDGVCRYD</sequence>
<dbReference type="AlphaFoldDB" id="A0A095VV15"/>
<dbReference type="InterPro" id="IPR029058">
    <property type="entry name" value="AB_hydrolase_fold"/>
</dbReference>
<feature type="signal peptide" evidence="1">
    <location>
        <begin position="1"/>
        <end position="27"/>
    </location>
</feature>
<dbReference type="Proteomes" id="UP000029640">
    <property type="component" value="Unassembled WGS sequence"/>
</dbReference>